<protein>
    <submittedName>
        <fullName evidence="1">Uncharacterized protein</fullName>
    </submittedName>
</protein>
<organism evidence="1 2">
    <name type="scientific">Chryseobacterium aquaticum</name>
    <dbReference type="NCBI Taxonomy" id="452084"/>
    <lineage>
        <taxon>Bacteria</taxon>
        <taxon>Pseudomonadati</taxon>
        <taxon>Bacteroidota</taxon>
        <taxon>Flavobacteriia</taxon>
        <taxon>Flavobacteriales</taxon>
        <taxon>Weeksellaceae</taxon>
        <taxon>Chryseobacterium group</taxon>
        <taxon>Chryseobacterium</taxon>
    </lineage>
</organism>
<dbReference type="AlphaFoldDB" id="A0A848N784"/>
<evidence type="ECO:0000313" key="1">
    <source>
        <dbReference type="EMBL" id="NMR34229.1"/>
    </source>
</evidence>
<evidence type="ECO:0000313" key="2">
    <source>
        <dbReference type="Proteomes" id="UP000548067"/>
    </source>
</evidence>
<gene>
    <name evidence="1" type="ORF">HIO71_08405</name>
</gene>
<proteinExistence type="predicted"/>
<dbReference type="RefSeq" id="WP_169321093.1">
    <property type="nucleotide sequence ID" value="NZ_JABCJF010000003.1"/>
</dbReference>
<accession>A0A848N784</accession>
<sequence>MRKFSLLFIILLFQISCHKHNNDLSFLNGEWSSDSLRSKKSDGWKEFLYFKNGKLLAHTTWWGKNYLINENQDIIKAQFQDKLGNIFKVKVIDSLNIKVIGKDYSVNFIKESYQPENIISSLNEFKNSQIMREKLYGKYKIIGIKRRLKNTDFSENPFYKELLKSKEFDKIITIPAERIDFITIDNKKFSINTNDGIQHKFSYIINPQSIDLYNGDIIYPLKYQLSNNIFTLEIQDNTGICIDIIFKIKLLNNM</sequence>
<comment type="caution">
    <text evidence="1">The sequence shown here is derived from an EMBL/GenBank/DDBJ whole genome shotgun (WGS) entry which is preliminary data.</text>
</comment>
<name>A0A848N784_9FLAO</name>
<reference evidence="1 2" key="1">
    <citation type="submission" date="2020-04" db="EMBL/GenBank/DDBJ databases">
        <title>Genome analysis and antimicrobial resistance characteristics of Chryseobacterium aquaticum isolated from farmed salmonids.</title>
        <authorList>
            <person name="Saticioglu I.B."/>
            <person name="Duman M."/>
            <person name="Altun S."/>
        </authorList>
    </citation>
    <scope>NUCLEOTIDE SEQUENCE [LARGE SCALE GENOMIC DNA]</scope>
    <source>
        <strain evidence="1 2">C-174</strain>
    </source>
</reference>
<dbReference type="EMBL" id="JABCJF010000003">
    <property type="protein sequence ID" value="NMR34229.1"/>
    <property type="molecule type" value="Genomic_DNA"/>
</dbReference>
<dbReference type="Proteomes" id="UP000548067">
    <property type="component" value="Unassembled WGS sequence"/>
</dbReference>